<gene>
    <name evidence="3" type="ORF">ISP18_07560</name>
</gene>
<evidence type="ECO:0000313" key="4">
    <source>
        <dbReference type="Proteomes" id="UP001620409"/>
    </source>
</evidence>
<keyword evidence="2" id="KW-0479">Metal-binding</keyword>
<name>A0ABW8II06_9GAMM</name>
<dbReference type="RefSeq" id="WP_380008953.1">
    <property type="nucleotide sequence ID" value="NZ_JADIKI010000022.1"/>
</dbReference>
<evidence type="ECO:0000256" key="2">
    <source>
        <dbReference type="ARBA" id="ARBA00022723"/>
    </source>
</evidence>
<comment type="caution">
    <text evidence="3">The sequence shown here is derived from an EMBL/GenBank/DDBJ whole genome shotgun (WGS) entry which is preliminary data.</text>
</comment>
<evidence type="ECO:0000313" key="3">
    <source>
        <dbReference type="EMBL" id="MFK2854443.1"/>
    </source>
</evidence>
<dbReference type="Pfam" id="PF05163">
    <property type="entry name" value="DinB"/>
    <property type="match status" value="1"/>
</dbReference>
<keyword evidence="4" id="KW-1185">Reference proteome</keyword>
<proteinExistence type="inferred from homology"/>
<organism evidence="3 4">
    <name type="scientific">Dyella humi</name>
    <dbReference type="NCBI Taxonomy" id="1770547"/>
    <lineage>
        <taxon>Bacteria</taxon>
        <taxon>Pseudomonadati</taxon>
        <taxon>Pseudomonadota</taxon>
        <taxon>Gammaproteobacteria</taxon>
        <taxon>Lysobacterales</taxon>
        <taxon>Rhodanobacteraceae</taxon>
        <taxon>Dyella</taxon>
    </lineage>
</organism>
<dbReference type="EMBL" id="JADIKI010000022">
    <property type="protein sequence ID" value="MFK2854443.1"/>
    <property type="molecule type" value="Genomic_DNA"/>
</dbReference>
<dbReference type="Proteomes" id="UP001620409">
    <property type="component" value="Unassembled WGS sequence"/>
</dbReference>
<dbReference type="Gene3D" id="1.20.120.450">
    <property type="entry name" value="dinb family like domain"/>
    <property type="match status" value="1"/>
</dbReference>
<comment type="similarity">
    <text evidence="1">Belongs to the DinB family.</text>
</comment>
<reference evidence="3 4" key="1">
    <citation type="submission" date="2020-10" db="EMBL/GenBank/DDBJ databases">
        <title>Phylogeny of dyella-like bacteria.</title>
        <authorList>
            <person name="Fu J."/>
        </authorList>
    </citation>
    <scope>NUCLEOTIDE SEQUENCE [LARGE SCALE GENOMIC DNA]</scope>
    <source>
        <strain evidence="3 4">DHG40</strain>
    </source>
</reference>
<evidence type="ECO:0000256" key="1">
    <source>
        <dbReference type="ARBA" id="ARBA00008635"/>
    </source>
</evidence>
<dbReference type="PANTHER" id="PTHR37302">
    <property type="entry name" value="SLR1116 PROTEIN"/>
    <property type="match status" value="1"/>
</dbReference>
<dbReference type="InterPro" id="IPR007837">
    <property type="entry name" value="DinB"/>
</dbReference>
<dbReference type="InterPro" id="IPR034660">
    <property type="entry name" value="DinB/YfiT-like"/>
</dbReference>
<dbReference type="SUPFAM" id="SSF109854">
    <property type="entry name" value="DinB/YfiT-like putative metalloenzymes"/>
    <property type="match status" value="1"/>
</dbReference>
<sequence length="166" mass="18856">MSQLLHLQMLTRYRAWADRLLYQSLTAVPESGLTAAQPIIFGSLLRTLHHVYCMDQVWKAHLEGVPHGFTSRNPEECPAFDALRPAQADINDWYVRYAETLDERACDETVRFTFIGGGEGTMRRGEILLHVVNHGTYHRGHVAMMMYSLSVPPPTSDLPVYLREVG</sequence>
<accession>A0ABW8II06</accession>
<protein>
    <submittedName>
        <fullName evidence="3">DinB family protein</fullName>
    </submittedName>
</protein>
<dbReference type="PANTHER" id="PTHR37302:SF1">
    <property type="entry name" value="PROTEIN DINB"/>
    <property type="match status" value="1"/>
</dbReference>